<proteinExistence type="predicted"/>
<evidence type="ECO:0000256" key="2">
    <source>
        <dbReference type="SAM" id="MobiDB-lite"/>
    </source>
</evidence>
<dbReference type="SUPFAM" id="SSF54117">
    <property type="entry name" value="Interleukin 8-like chemokines"/>
    <property type="match status" value="1"/>
</dbReference>
<keyword evidence="1" id="KW-0202">Cytokine</keyword>
<organism evidence="4 5">
    <name type="scientific">Naja naja</name>
    <name type="common">Indian cobra</name>
    <dbReference type="NCBI Taxonomy" id="35670"/>
    <lineage>
        <taxon>Eukaryota</taxon>
        <taxon>Metazoa</taxon>
        <taxon>Chordata</taxon>
        <taxon>Craniata</taxon>
        <taxon>Vertebrata</taxon>
        <taxon>Euteleostomi</taxon>
        <taxon>Lepidosauria</taxon>
        <taxon>Squamata</taxon>
        <taxon>Bifurcata</taxon>
        <taxon>Unidentata</taxon>
        <taxon>Episquamata</taxon>
        <taxon>Toxicofera</taxon>
        <taxon>Serpentes</taxon>
        <taxon>Colubroidea</taxon>
        <taxon>Elapidae</taxon>
        <taxon>Elapinae</taxon>
        <taxon>Naja</taxon>
    </lineage>
</organism>
<evidence type="ECO:0000256" key="1">
    <source>
        <dbReference type="ARBA" id="ARBA00022514"/>
    </source>
</evidence>
<dbReference type="InterPro" id="IPR036048">
    <property type="entry name" value="Interleukin_8-like_sf"/>
</dbReference>
<dbReference type="Ensembl" id="ENSNNAT00000002497.1">
    <property type="protein sequence ID" value="ENSNNAP00000002378.1"/>
    <property type="gene ID" value="ENSNNAG00000001648.1"/>
</dbReference>
<dbReference type="InterPro" id="IPR001811">
    <property type="entry name" value="Chemokine_IL8-like_dom"/>
</dbReference>
<dbReference type="GO" id="GO:0005615">
    <property type="term" value="C:extracellular space"/>
    <property type="evidence" value="ECO:0007669"/>
    <property type="project" value="UniProtKB-KW"/>
</dbReference>
<dbReference type="Proteomes" id="UP000694559">
    <property type="component" value="Unplaced"/>
</dbReference>
<evidence type="ECO:0000313" key="5">
    <source>
        <dbReference type="Proteomes" id="UP000694559"/>
    </source>
</evidence>
<protein>
    <recommendedName>
        <fullName evidence="3">Chemokine interleukin-8-like domain-containing protein</fullName>
    </recommendedName>
</protein>
<name>A0A8C6VD31_NAJNA</name>
<dbReference type="GO" id="GO:0006955">
    <property type="term" value="P:immune response"/>
    <property type="evidence" value="ECO:0007669"/>
    <property type="project" value="InterPro"/>
</dbReference>
<dbReference type="OrthoDB" id="8900217at2759"/>
<evidence type="ECO:0000313" key="4">
    <source>
        <dbReference type="Ensembl" id="ENSNNAP00000002378.1"/>
    </source>
</evidence>
<feature type="domain" description="Chemokine interleukin-8-like" evidence="3">
    <location>
        <begin position="67"/>
        <end position="91"/>
    </location>
</feature>
<reference evidence="4" key="1">
    <citation type="submission" date="2025-08" db="UniProtKB">
        <authorList>
            <consortium name="Ensembl"/>
        </authorList>
    </citation>
    <scope>IDENTIFICATION</scope>
</reference>
<accession>A0A8C6VD31</accession>
<sequence length="94" mass="10364">STCRAALFCAAQSSYTSKAEDKSEYGSPGGQVGTTADWWKEPVQSQLLIAATDLAEPGRTGSIPPLFTTRRNRQICADPNEQWVQDRIQYLSQI</sequence>
<dbReference type="AlphaFoldDB" id="A0A8C6VD31"/>
<keyword evidence="5" id="KW-1185">Reference proteome</keyword>
<dbReference type="GO" id="GO:0008009">
    <property type="term" value="F:chemokine activity"/>
    <property type="evidence" value="ECO:0007669"/>
    <property type="project" value="InterPro"/>
</dbReference>
<evidence type="ECO:0000259" key="3">
    <source>
        <dbReference type="Pfam" id="PF00048"/>
    </source>
</evidence>
<reference evidence="4" key="2">
    <citation type="submission" date="2025-09" db="UniProtKB">
        <authorList>
            <consortium name="Ensembl"/>
        </authorList>
    </citation>
    <scope>IDENTIFICATION</scope>
</reference>
<feature type="region of interest" description="Disordered" evidence="2">
    <location>
        <begin position="16"/>
        <end position="35"/>
    </location>
</feature>
<dbReference type="Gene3D" id="2.40.50.40">
    <property type="match status" value="1"/>
</dbReference>
<dbReference type="Pfam" id="PF00048">
    <property type="entry name" value="IL8"/>
    <property type="match status" value="1"/>
</dbReference>